<keyword evidence="5 6" id="KW-0472">Membrane</keyword>
<dbReference type="Proteomes" id="UP000745764">
    <property type="component" value="Unassembled WGS sequence"/>
</dbReference>
<dbReference type="GO" id="GO:0005743">
    <property type="term" value="C:mitochondrial inner membrane"/>
    <property type="evidence" value="ECO:0007669"/>
    <property type="project" value="TreeGrafter"/>
</dbReference>
<dbReference type="GO" id="GO:0033617">
    <property type="term" value="P:mitochondrial respiratory chain complex IV assembly"/>
    <property type="evidence" value="ECO:0007669"/>
    <property type="project" value="TreeGrafter"/>
</dbReference>
<evidence type="ECO:0008006" key="9">
    <source>
        <dbReference type="Google" id="ProtNLM"/>
    </source>
</evidence>
<dbReference type="GO" id="GO:0032977">
    <property type="term" value="F:membrane insertase activity"/>
    <property type="evidence" value="ECO:0007669"/>
    <property type="project" value="InterPro"/>
</dbReference>
<evidence type="ECO:0000256" key="6">
    <source>
        <dbReference type="SAM" id="Phobius"/>
    </source>
</evidence>
<reference evidence="7" key="1">
    <citation type="submission" date="2020-06" db="EMBL/GenBank/DDBJ databases">
        <authorList>
            <person name="Onetto C."/>
        </authorList>
    </citation>
    <scope>NUCLEOTIDE SEQUENCE</scope>
</reference>
<evidence type="ECO:0000256" key="1">
    <source>
        <dbReference type="ARBA" id="ARBA00004141"/>
    </source>
</evidence>
<comment type="subcellular location">
    <subcellularLocation>
        <location evidence="1">Membrane</location>
        <topology evidence="1">Multi-pass membrane protein</topology>
    </subcellularLocation>
</comment>
<organism evidence="7 8">
    <name type="scientific">Aureobasidium uvarum</name>
    <dbReference type="NCBI Taxonomy" id="2773716"/>
    <lineage>
        <taxon>Eukaryota</taxon>
        <taxon>Fungi</taxon>
        <taxon>Dikarya</taxon>
        <taxon>Ascomycota</taxon>
        <taxon>Pezizomycotina</taxon>
        <taxon>Dothideomycetes</taxon>
        <taxon>Dothideomycetidae</taxon>
        <taxon>Dothideales</taxon>
        <taxon>Saccotheciaceae</taxon>
        <taxon>Aureobasidium</taxon>
    </lineage>
</organism>
<dbReference type="PANTHER" id="PTHR12428">
    <property type="entry name" value="OXA1"/>
    <property type="match status" value="1"/>
</dbReference>
<dbReference type="AlphaFoldDB" id="A0A9N8PUP3"/>
<name>A0A9N8PUP3_9PEZI</name>
<evidence type="ECO:0000256" key="5">
    <source>
        <dbReference type="ARBA" id="ARBA00023136"/>
    </source>
</evidence>
<evidence type="ECO:0000313" key="7">
    <source>
        <dbReference type="EMBL" id="CAD0113609.1"/>
    </source>
</evidence>
<feature type="transmembrane region" description="Helical" evidence="6">
    <location>
        <begin position="326"/>
        <end position="350"/>
    </location>
</feature>
<evidence type="ECO:0000256" key="3">
    <source>
        <dbReference type="ARBA" id="ARBA00022692"/>
    </source>
</evidence>
<evidence type="ECO:0000313" key="8">
    <source>
        <dbReference type="Proteomes" id="UP000745764"/>
    </source>
</evidence>
<keyword evidence="3 6" id="KW-0812">Transmembrane</keyword>
<dbReference type="OrthoDB" id="2148490at2759"/>
<gene>
    <name evidence="7" type="ORF">AWRI4620_LOCUS7864</name>
</gene>
<evidence type="ECO:0000256" key="2">
    <source>
        <dbReference type="ARBA" id="ARBA00009877"/>
    </source>
</evidence>
<comment type="caution">
    <text evidence="7">The sequence shown here is derived from an EMBL/GenBank/DDBJ whole genome shotgun (WGS) entry which is preliminary data.</text>
</comment>
<sequence length="403" mass="44426">MVLLARPAGRLLSARSPLLPKQHGARQYSIQAVVEHGCKGLPDYVALMPVACLDSLHSTGLPWFAAIPLSAVLIRSLLIYPLFQRPLREKLVARAQLQPLVDANMSIVKRILYRRTSKGTQKSMAHKLNLTVNSWRIRNRTQDAMSAHSRLYGHRLLMFLTTIVVSDGLRRMMGAKEGLLKFVLGPLDWTLSWLVPSSLTETSPGEAEVSVASPVFNPLTNTGLDGLSEHQGLSATEIAQDATSGLAQEASIAVAGHLNSAWFDPTLLTEGFSWCPDLTASDPTMLLPVVFSGTFLASIYFAPRIQGTVTGSKVDERAKPTNGQRIMMTVAMLSIIPALHMPTGLLLYFISNMVTNNLQSRWLTYTKPIHPAPTACKRPIRMQRFKEIPEEMLPNKARPNTTK</sequence>
<dbReference type="GO" id="GO:0032979">
    <property type="term" value="P:protein insertion into mitochondrial inner membrane from matrix"/>
    <property type="evidence" value="ECO:0007669"/>
    <property type="project" value="TreeGrafter"/>
</dbReference>
<accession>A0A9N8PUP3</accession>
<comment type="similarity">
    <text evidence="2">Belongs to the OXA1/ALB3/YidC family.</text>
</comment>
<dbReference type="InterPro" id="IPR001708">
    <property type="entry name" value="YidC/ALB3/OXA1/COX18"/>
</dbReference>
<proteinExistence type="inferred from homology"/>
<keyword evidence="8" id="KW-1185">Reference proteome</keyword>
<dbReference type="PANTHER" id="PTHR12428:SF65">
    <property type="entry name" value="CYTOCHROME C OXIDASE ASSEMBLY PROTEIN COX18, MITOCHONDRIAL"/>
    <property type="match status" value="1"/>
</dbReference>
<keyword evidence="4 6" id="KW-1133">Transmembrane helix</keyword>
<protein>
    <recommendedName>
        <fullName evidence="9">Mitochondrial inner membrane protein COX18</fullName>
    </recommendedName>
</protein>
<evidence type="ECO:0000256" key="4">
    <source>
        <dbReference type="ARBA" id="ARBA00022989"/>
    </source>
</evidence>
<dbReference type="EMBL" id="CAINUL010000016">
    <property type="protein sequence ID" value="CAD0113609.1"/>
    <property type="molecule type" value="Genomic_DNA"/>
</dbReference>